<gene>
    <name evidence="2" type="ORF">ABT272_37540</name>
</gene>
<evidence type="ECO:0000313" key="3">
    <source>
        <dbReference type="Proteomes" id="UP001470023"/>
    </source>
</evidence>
<evidence type="ECO:0000313" key="2">
    <source>
        <dbReference type="EMBL" id="MER6433388.1"/>
    </source>
</evidence>
<keyword evidence="1" id="KW-1133">Transmembrane helix</keyword>
<proteinExistence type="predicted"/>
<dbReference type="Proteomes" id="UP001470023">
    <property type="component" value="Unassembled WGS sequence"/>
</dbReference>
<dbReference type="SUPFAM" id="SSF141571">
    <property type="entry name" value="Pentapeptide repeat-like"/>
    <property type="match status" value="1"/>
</dbReference>
<keyword evidence="3" id="KW-1185">Reference proteome</keyword>
<reference evidence="2 3" key="1">
    <citation type="submission" date="2024-06" db="EMBL/GenBank/DDBJ databases">
        <title>The Natural Products Discovery Center: Release of the First 8490 Sequenced Strains for Exploring Actinobacteria Biosynthetic Diversity.</title>
        <authorList>
            <person name="Kalkreuter E."/>
            <person name="Kautsar S.A."/>
            <person name="Yang D."/>
            <person name="Bader C.D."/>
            <person name="Teijaro C.N."/>
            <person name="Fluegel L."/>
            <person name="Davis C.M."/>
            <person name="Simpson J.R."/>
            <person name="Lauterbach L."/>
            <person name="Steele A.D."/>
            <person name="Gui C."/>
            <person name="Meng S."/>
            <person name="Li G."/>
            <person name="Viehrig K."/>
            <person name="Ye F."/>
            <person name="Su P."/>
            <person name="Kiefer A.F."/>
            <person name="Nichols A."/>
            <person name="Cepeda A.J."/>
            <person name="Yan W."/>
            <person name="Fan B."/>
            <person name="Jiang Y."/>
            <person name="Adhikari A."/>
            <person name="Zheng C.-J."/>
            <person name="Schuster L."/>
            <person name="Cowan T.M."/>
            <person name="Smanski M.J."/>
            <person name="Chevrette M.G."/>
            <person name="De Carvalho L.P.S."/>
            <person name="Shen B."/>
        </authorList>
    </citation>
    <scope>NUCLEOTIDE SEQUENCE [LARGE SCALE GENOMIC DNA]</scope>
    <source>
        <strain evidence="2 3">NPDC001166</strain>
    </source>
</reference>
<keyword evidence="1" id="KW-0472">Membrane</keyword>
<dbReference type="RefSeq" id="WP_352065566.1">
    <property type="nucleotide sequence ID" value="NZ_JBEPAZ010000058.1"/>
</dbReference>
<name>A0ABV1UI42_9ACTN</name>
<protein>
    <submittedName>
        <fullName evidence="2">Pentapeptide repeat-containing protein</fullName>
    </submittedName>
</protein>
<evidence type="ECO:0000256" key="1">
    <source>
        <dbReference type="SAM" id="Phobius"/>
    </source>
</evidence>
<dbReference type="InterPro" id="IPR001646">
    <property type="entry name" value="5peptide_repeat"/>
</dbReference>
<dbReference type="EMBL" id="JBEPAZ010000058">
    <property type="protein sequence ID" value="MER6433388.1"/>
    <property type="molecule type" value="Genomic_DNA"/>
</dbReference>
<dbReference type="Pfam" id="PF13576">
    <property type="entry name" value="Pentapeptide_3"/>
    <property type="match status" value="2"/>
</dbReference>
<accession>A0ABV1UI42</accession>
<feature type="transmembrane region" description="Helical" evidence="1">
    <location>
        <begin position="35"/>
        <end position="58"/>
    </location>
</feature>
<sequence>MTMLTSFLDHLSTVPSPTPSVIRASNQSPGSGAPVWVTLLVGLAGALLASAGAFAGAWRSSRALRQNTERTLEHERTRLLNERFSTAAELLGHNEAACRLAGVHAMAGLADDWTERRQTCIDVLCAYLRMPYPRGPEEDTPADEDPNGQANREVRLTVIRTIRDHLLPATPPETTWSGYDLDFTGAVFDGGDFSNARFSGGKVRFTGATFSGGLVSFYKAAFSGGDVGFYGATFSGSEVLFRGATFSNDVVNFRGATFSSGSVNFRGATFSSGMVHFDRAAFSGGDVGFYGATLSSGKVSFYGAKFSSGTVNFDRAKFSSGTVNFDRAKFSGATVTFHTAQFDGGVVDIRDVASWSRPPSLDDGLVAAPPAGLLLPDRLPKPKP</sequence>
<dbReference type="Gene3D" id="2.160.20.80">
    <property type="entry name" value="E3 ubiquitin-protein ligase SopA"/>
    <property type="match status" value="1"/>
</dbReference>
<keyword evidence="1" id="KW-0812">Transmembrane</keyword>
<comment type="caution">
    <text evidence="2">The sequence shown here is derived from an EMBL/GenBank/DDBJ whole genome shotgun (WGS) entry which is preliminary data.</text>
</comment>
<organism evidence="2 3">
    <name type="scientific">Streptomyces sp. 900105245</name>
    <dbReference type="NCBI Taxonomy" id="3154379"/>
    <lineage>
        <taxon>Bacteria</taxon>
        <taxon>Bacillati</taxon>
        <taxon>Actinomycetota</taxon>
        <taxon>Actinomycetes</taxon>
        <taxon>Kitasatosporales</taxon>
        <taxon>Streptomycetaceae</taxon>
        <taxon>Streptomyces</taxon>
    </lineage>
</organism>